<organism evidence="1 2">
    <name type="scientific">Mesorhizobium ciceri</name>
    <dbReference type="NCBI Taxonomy" id="39645"/>
    <lineage>
        <taxon>Bacteria</taxon>
        <taxon>Pseudomonadati</taxon>
        <taxon>Pseudomonadota</taxon>
        <taxon>Alphaproteobacteria</taxon>
        <taxon>Hyphomicrobiales</taxon>
        <taxon>Phyllobacteriaceae</taxon>
        <taxon>Mesorhizobium</taxon>
    </lineage>
</organism>
<name>A0AB38TK05_9HYPH</name>
<dbReference type="GeneID" id="91562425"/>
<dbReference type="EMBL" id="CP088147">
    <property type="protein sequence ID" value="UTU54542.1"/>
    <property type="molecule type" value="Genomic_DNA"/>
</dbReference>
<protein>
    <recommendedName>
        <fullName evidence="3">Cupin</fullName>
    </recommendedName>
</protein>
<keyword evidence="2" id="KW-1185">Reference proteome</keyword>
<reference evidence="1 2" key="1">
    <citation type="journal article" date="2022" name="Microbiol. Resour. Announc.">
        <title>Complete Genome Sequence of Mesorhizobium ciceri Strain R30, a Rhizobium Used as a Commercial Inoculant for Chickpea in Argentina.</title>
        <authorList>
            <person name="Foresto E."/>
            <person name="Revale S."/>
            <person name="Primo E."/>
            <person name="Nievas F."/>
            <person name="Carezzano E."/>
            <person name="Puente M."/>
            <person name="Alzari P."/>
            <person name="Mart M."/>
            <person name="Ben-Assaya M."/>
            <person name="Mornico D."/>
            <person name="Santoro M."/>
            <person name="Mart F."/>
            <person name="Giordano W."/>
            <person name="Bogino P."/>
        </authorList>
    </citation>
    <scope>NUCLEOTIDE SEQUENCE [LARGE SCALE GENOMIC DNA]</scope>
    <source>
        <strain evidence="1 2">R30</strain>
    </source>
</reference>
<proteinExistence type="predicted"/>
<dbReference type="AlphaFoldDB" id="A0AB38TK05"/>
<dbReference type="SUPFAM" id="SSF51182">
    <property type="entry name" value="RmlC-like cupins"/>
    <property type="match status" value="1"/>
</dbReference>
<gene>
    <name evidence="1" type="ORF">LRP29_14610</name>
</gene>
<dbReference type="RefSeq" id="WP_244506844.1">
    <property type="nucleotide sequence ID" value="NZ_CP088147.1"/>
</dbReference>
<dbReference type="Gene3D" id="2.60.120.10">
    <property type="entry name" value="Jelly Rolls"/>
    <property type="match status" value="1"/>
</dbReference>
<dbReference type="InterPro" id="IPR014710">
    <property type="entry name" value="RmlC-like_jellyroll"/>
</dbReference>
<dbReference type="Proteomes" id="UP001060070">
    <property type="component" value="Chromosome"/>
</dbReference>
<sequence>MANMWEDAMKTMNRRSAIALGVTAAAITPLFTLAASAKKYGPKEGKEIAPGVRVVEVSTGNSDIPAYKSIAIVDVVFQPGAHAPQMVMDNDMVCTIASGAFTIKKADKEFKLKTGDMYTCAKGKTDEATNTSKEVGVHRIAVLIPA</sequence>
<evidence type="ECO:0008006" key="3">
    <source>
        <dbReference type="Google" id="ProtNLM"/>
    </source>
</evidence>
<dbReference type="InterPro" id="IPR011051">
    <property type="entry name" value="RmlC_Cupin_sf"/>
</dbReference>
<accession>A0AB38TK05</accession>
<evidence type="ECO:0000313" key="2">
    <source>
        <dbReference type="Proteomes" id="UP001060070"/>
    </source>
</evidence>
<evidence type="ECO:0000313" key="1">
    <source>
        <dbReference type="EMBL" id="UTU54542.1"/>
    </source>
</evidence>